<reference evidence="5 6" key="1">
    <citation type="submission" date="2019-04" db="EMBL/GenBank/DDBJ databases">
        <authorList>
            <person name="Alioto T."/>
            <person name="Alioto T."/>
        </authorList>
    </citation>
    <scope>NUCLEOTIDE SEQUENCE [LARGE SCALE GENOMIC DNA]</scope>
</reference>
<accession>A0A5E4D604</accession>
<evidence type="ECO:0000256" key="2">
    <source>
        <dbReference type="SAM" id="Coils"/>
    </source>
</evidence>
<dbReference type="InterPro" id="IPR051500">
    <property type="entry name" value="cTAGE_MIA/OTOR"/>
</dbReference>
<protein>
    <submittedName>
        <fullName evidence="5">Uncharacterized protein</fullName>
    </submittedName>
</protein>
<keyword evidence="6" id="KW-1185">Reference proteome</keyword>
<evidence type="ECO:0000256" key="3">
    <source>
        <dbReference type="SAM" id="MobiDB-lite"/>
    </source>
</evidence>
<feature type="region of interest" description="Disordered" evidence="3">
    <location>
        <begin position="208"/>
        <end position="257"/>
    </location>
</feature>
<feature type="region of interest" description="Disordered" evidence="3">
    <location>
        <begin position="321"/>
        <end position="369"/>
    </location>
</feature>
<dbReference type="GO" id="GO:0035459">
    <property type="term" value="P:vesicle cargo loading"/>
    <property type="evidence" value="ECO:0007669"/>
    <property type="project" value="TreeGrafter"/>
</dbReference>
<proteinExistence type="predicted"/>
<reference evidence="4" key="2">
    <citation type="submission" date="2020-08" db="EMBL/GenBank/DDBJ databases">
        <authorList>
            <person name="Shumante A."/>
            <person name="Zimin A.V."/>
            <person name="Puiu D."/>
            <person name="Salzberg S.L."/>
        </authorList>
    </citation>
    <scope>NUCLEOTIDE SEQUENCE</scope>
    <source>
        <strain evidence="4">WC2-LM</strain>
        <tissue evidence="4">Liver</tissue>
    </source>
</reference>
<dbReference type="GO" id="GO:0009306">
    <property type="term" value="P:protein secretion"/>
    <property type="evidence" value="ECO:0007669"/>
    <property type="project" value="TreeGrafter"/>
</dbReference>
<dbReference type="AlphaFoldDB" id="A0A5E4D604"/>
<feature type="coiled-coil region" evidence="2">
    <location>
        <begin position="127"/>
        <end position="154"/>
    </location>
</feature>
<dbReference type="EMBL" id="CABDUW010003368">
    <property type="protein sequence ID" value="VTJ89130.1"/>
    <property type="molecule type" value="Genomic_DNA"/>
</dbReference>
<name>A0A5E4D604_MARMO</name>
<evidence type="ECO:0000313" key="5">
    <source>
        <dbReference type="EMBL" id="VTJ89130.1"/>
    </source>
</evidence>
<organism evidence="5 6">
    <name type="scientific">Marmota monax</name>
    <name type="common">Woodchuck</name>
    <dbReference type="NCBI Taxonomy" id="9995"/>
    <lineage>
        <taxon>Eukaryota</taxon>
        <taxon>Metazoa</taxon>
        <taxon>Chordata</taxon>
        <taxon>Craniata</taxon>
        <taxon>Vertebrata</taxon>
        <taxon>Euteleostomi</taxon>
        <taxon>Mammalia</taxon>
        <taxon>Eutheria</taxon>
        <taxon>Euarchontoglires</taxon>
        <taxon>Glires</taxon>
        <taxon>Rodentia</taxon>
        <taxon>Sciuromorpha</taxon>
        <taxon>Sciuridae</taxon>
        <taxon>Xerinae</taxon>
        <taxon>Marmotini</taxon>
        <taxon>Marmota</taxon>
    </lineage>
</organism>
<dbReference type="PANTHER" id="PTHR23158">
    <property type="entry name" value="MELANOMA INHIBITORY ACTIVITY-RELATED"/>
    <property type="match status" value="1"/>
</dbReference>
<evidence type="ECO:0000256" key="1">
    <source>
        <dbReference type="ARBA" id="ARBA00023054"/>
    </source>
</evidence>
<dbReference type="GO" id="GO:0005789">
    <property type="term" value="C:endoplasmic reticulum membrane"/>
    <property type="evidence" value="ECO:0007669"/>
    <property type="project" value="TreeGrafter"/>
</dbReference>
<dbReference type="EMBL" id="WJEC01000035">
    <property type="protein sequence ID" value="KAF7486595.1"/>
    <property type="molecule type" value="Genomic_DNA"/>
</dbReference>
<dbReference type="PANTHER" id="PTHR23158:SF38">
    <property type="entry name" value="MELANOMA INHIBITORY ACTIVITY PROTEIN 2"/>
    <property type="match status" value="1"/>
</dbReference>
<keyword evidence="1 2" id="KW-0175">Coiled coil</keyword>
<dbReference type="Proteomes" id="UP000662637">
    <property type="component" value="Unassembled WGS sequence"/>
</dbReference>
<gene>
    <name evidence="4" type="ORF">GHT09_000952</name>
    <name evidence="5" type="ORF">MONAX_5E030014</name>
</gene>
<evidence type="ECO:0000313" key="4">
    <source>
        <dbReference type="EMBL" id="KAF7486595.1"/>
    </source>
</evidence>
<dbReference type="GO" id="GO:0070971">
    <property type="term" value="C:endoplasmic reticulum exit site"/>
    <property type="evidence" value="ECO:0007669"/>
    <property type="project" value="TreeGrafter"/>
</dbReference>
<dbReference type="Proteomes" id="UP000335636">
    <property type="component" value="Unassembled WGS sequence"/>
</dbReference>
<dbReference type="GO" id="GO:0006888">
    <property type="term" value="P:endoplasmic reticulum to Golgi vesicle-mediated transport"/>
    <property type="evidence" value="ECO:0007669"/>
    <property type="project" value="TreeGrafter"/>
</dbReference>
<feature type="region of interest" description="Disordered" evidence="3">
    <location>
        <begin position="166"/>
        <end position="191"/>
    </location>
</feature>
<sequence>MKYWAPVLAEVLKDDGNLELEMESESEIGAHFEDQPKGALKKLVYVAKLKASFKTLEREGNQIFTLLSEVIETKEGVIGHIKNLKTEQASLQAENTQFEKELKRTIHFYQGHVKYYEKKTHGNELAAQSAERYLNDLRKQNDHNRQKLTEMEFKFKLAEKDPSALDVSNTAFGRGHSPNGPSPLSQPSCEMRPYVEKKGPLILSPLVTVGEGRGSRGPENSLDHPTSNERRESNCNRLTDPQRAPSDTGPLAPPCQQAHMIMIPPPSQTYSDPQLPLQRQDGCYYNYGTPSEFKSSTMLPLEKMEGSTSSDIKYSRNDIKVNLGDSNLPDSSLPPENERSIVSSGSKESVHEKRTFFPPPPPGNMYGAS</sequence>
<evidence type="ECO:0000313" key="6">
    <source>
        <dbReference type="Proteomes" id="UP000335636"/>
    </source>
</evidence>